<name>A0AAD5KV97_9CRUS</name>
<feature type="region of interest" description="Disordered" evidence="1">
    <location>
        <begin position="30"/>
        <end position="58"/>
    </location>
</feature>
<protein>
    <submittedName>
        <fullName evidence="2">Uncharacterized protein</fullName>
    </submittedName>
</protein>
<reference evidence="2 3" key="1">
    <citation type="submission" date="2022-05" db="EMBL/GenBank/DDBJ databases">
        <title>A multi-omics perspective on studying reproductive biology in Daphnia sinensis.</title>
        <authorList>
            <person name="Jia J."/>
        </authorList>
    </citation>
    <scope>NUCLEOTIDE SEQUENCE [LARGE SCALE GENOMIC DNA]</scope>
    <source>
        <strain evidence="2 3">WSL</strain>
    </source>
</reference>
<evidence type="ECO:0000313" key="3">
    <source>
        <dbReference type="Proteomes" id="UP000820818"/>
    </source>
</evidence>
<organism evidence="2 3">
    <name type="scientific">Daphnia sinensis</name>
    <dbReference type="NCBI Taxonomy" id="1820382"/>
    <lineage>
        <taxon>Eukaryota</taxon>
        <taxon>Metazoa</taxon>
        <taxon>Ecdysozoa</taxon>
        <taxon>Arthropoda</taxon>
        <taxon>Crustacea</taxon>
        <taxon>Branchiopoda</taxon>
        <taxon>Diplostraca</taxon>
        <taxon>Cladocera</taxon>
        <taxon>Anomopoda</taxon>
        <taxon>Daphniidae</taxon>
        <taxon>Daphnia</taxon>
        <taxon>Daphnia similis group</taxon>
    </lineage>
</organism>
<sequence>MASSLRSLSQIWNKNPTSDVNVEDISHMSAVHGSGSRRQLSRQFKSVSDTTRSQEQPTRKMLLRGRGVLSSISNLNVANVPKETRKLIQAGADKVNQTLNGVRSTFGTWSQKLKNNPTRRRQRLVNSSPYTPGKGKDTPKSKQLLGRTPTKLYSPFGIETPSSRRQRNRQNFYGKPGTYTPTRAASNKQSGNSSSNLVPGPAFNAVSVYSPTQAFPKDVQHVRQGVEDFNRAAEGVVRRSLRQQMSTAHL</sequence>
<comment type="caution">
    <text evidence="2">The sequence shown here is derived from an EMBL/GenBank/DDBJ whole genome shotgun (WGS) entry which is preliminary data.</text>
</comment>
<keyword evidence="3" id="KW-1185">Reference proteome</keyword>
<feature type="compositionally biased region" description="Polar residues" evidence="1">
    <location>
        <begin position="36"/>
        <end position="56"/>
    </location>
</feature>
<accession>A0AAD5KV97</accession>
<evidence type="ECO:0000256" key="1">
    <source>
        <dbReference type="SAM" id="MobiDB-lite"/>
    </source>
</evidence>
<evidence type="ECO:0000313" key="2">
    <source>
        <dbReference type="EMBL" id="KAI9561244.1"/>
    </source>
</evidence>
<feature type="compositionally biased region" description="Polar residues" evidence="1">
    <location>
        <begin position="179"/>
        <end position="197"/>
    </location>
</feature>
<proteinExistence type="predicted"/>
<feature type="region of interest" description="Disordered" evidence="1">
    <location>
        <begin position="108"/>
        <end position="198"/>
    </location>
</feature>
<gene>
    <name evidence="2" type="ORF">GHT06_012200</name>
</gene>
<dbReference type="Proteomes" id="UP000820818">
    <property type="component" value="Linkage Group LG3"/>
</dbReference>
<dbReference type="EMBL" id="WJBH02000003">
    <property type="protein sequence ID" value="KAI9561244.1"/>
    <property type="molecule type" value="Genomic_DNA"/>
</dbReference>
<dbReference type="AlphaFoldDB" id="A0AAD5KV97"/>